<proteinExistence type="predicted"/>
<dbReference type="RefSeq" id="WP_145639765.1">
    <property type="nucleotide sequence ID" value="NZ_VIWP01000005.1"/>
</dbReference>
<accession>A0A561QP99</accession>
<evidence type="ECO:0000259" key="1">
    <source>
        <dbReference type="PROSITE" id="PS50914"/>
    </source>
</evidence>
<dbReference type="EMBL" id="VIWP01000005">
    <property type="protein sequence ID" value="TWF52159.1"/>
    <property type="molecule type" value="Genomic_DNA"/>
</dbReference>
<dbReference type="PANTHER" id="PTHR34606">
    <property type="entry name" value="BON DOMAIN-CONTAINING PROTEIN"/>
    <property type="match status" value="1"/>
</dbReference>
<dbReference type="Pfam" id="PF04972">
    <property type="entry name" value="BON"/>
    <property type="match status" value="1"/>
</dbReference>
<evidence type="ECO:0000313" key="3">
    <source>
        <dbReference type="Proteomes" id="UP000320653"/>
    </source>
</evidence>
<sequence length="97" mass="10325">MVFKHPNFYETKPEIEIEFPNRAVLESAVSDALASAGGLDASDVTVIAEGSEVALAGSVFQVEEINRAEEVALSVAGVTAVRNAIQARSDFSQPRTM</sequence>
<reference evidence="2 3" key="1">
    <citation type="submission" date="2019-06" db="EMBL/GenBank/DDBJ databases">
        <title>Sorghum-associated microbial communities from plants grown in Nebraska, USA.</title>
        <authorList>
            <person name="Schachtman D."/>
        </authorList>
    </citation>
    <scope>NUCLEOTIDE SEQUENCE [LARGE SCALE GENOMIC DNA]</scope>
    <source>
        <strain evidence="2 3">1225</strain>
    </source>
</reference>
<feature type="domain" description="BON" evidence="1">
    <location>
        <begin position="21"/>
        <end position="89"/>
    </location>
</feature>
<dbReference type="PROSITE" id="PS50914">
    <property type="entry name" value="BON"/>
    <property type="match status" value="1"/>
</dbReference>
<organism evidence="2 3">
    <name type="scientific">Neorhizobium alkalisoli</name>
    <dbReference type="NCBI Taxonomy" id="528178"/>
    <lineage>
        <taxon>Bacteria</taxon>
        <taxon>Pseudomonadati</taxon>
        <taxon>Pseudomonadota</taxon>
        <taxon>Alphaproteobacteria</taxon>
        <taxon>Hyphomicrobiales</taxon>
        <taxon>Rhizobiaceae</taxon>
        <taxon>Rhizobium/Agrobacterium group</taxon>
        <taxon>Neorhizobium</taxon>
    </lineage>
</organism>
<gene>
    <name evidence="2" type="ORF">FHW37_105258</name>
</gene>
<keyword evidence="3" id="KW-1185">Reference proteome</keyword>
<dbReference type="Proteomes" id="UP000320653">
    <property type="component" value="Unassembled WGS sequence"/>
</dbReference>
<dbReference type="InterPro" id="IPR007055">
    <property type="entry name" value="BON_dom"/>
</dbReference>
<evidence type="ECO:0000313" key="2">
    <source>
        <dbReference type="EMBL" id="TWF52159.1"/>
    </source>
</evidence>
<dbReference type="Gene3D" id="3.30.1340.30">
    <property type="match status" value="1"/>
</dbReference>
<dbReference type="PANTHER" id="PTHR34606:SF15">
    <property type="entry name" value="BON DOMAIN-CONTAINING PROTEIN"/>
    <property type="match status" value="1"/>
</dbReference>
<protein>
    <submittedName>
        <fullName evidence="2">BON domain-containing protein</fullName>
    </submittedName>
</protein>
<dbReference type="InterPro" id="IPR051686">
    <property type="entry name" value="Lipoprotein_DolP"/>
</dbReference>
<name>A0A561QP99_9HYPH</name>
<comment type="caution">
    <text evidence="2">The sequence shown here is derived from an EMBL/GenBank/DDBJ whole genome shotgun (WGS) entry which is preliminary data.</text>
</comment>
<dbReference type="AlphaFoldDB" id="A0A561QP99"/>
<dbReference type="OrthoDB" id="7916339at2"/>